<keyword evidence="2" id="KW-0472">Membrane</keyword>
<reference evidence="3" key="1">
    <citation type="submission" date="2023-03" db="EMBL/GenBank/DDBJ databases">
        <authorList>
            <person name="Steffen K."/>
            <person name="Cardenas P."/>
        </authorList>
    </citation>
    <scope>NUCLEOTIDE SEQUENCE</scope>
</reference>
<protein>
    <submittedName>
        <fullName evidence="3">Uncharacterized protein</fullName>
    </submittedName>
</protein>
<gene>
    <name evidence="3" type="ORF">GBAR_LOCUS2185</name>
</gene>
<dbReference type="EMBL" id="CASHTH010000317">
    <property type="protein sequence ID" value="CAI7997569.1"/>
    <property type="molecule type" value="Genomic_DNA"/>
</dbReference>
<keyword evidence="4" id="KW-1185">Reference proteome</keyword>
<dbReference type="Proteomes" id="UP001174909">
    <property type="component" value="Unassembled WGS sequence"/>
</dbReference>
<evidence type="ECO:0000256" key="2">
    <source>
        <dbReference type="SAM" id="Phobius"/>
    </source>
</evidence>
<dbReference type="AlphaFoldDB" id="A0AA35W6H0"/>
<keyword evidence="2" id="KW-1133">Transmembrane helix</keyword>
<keyword evidence="2" id="KW-0812">Transmembrane</keyword>
<name>A0AA35W6H0_GEOBA</name>
<sequence>MPRLGTATCLPSITCASTSSADNWGWNLPASRSPYYRLNPRTKEKRIPANLAGESPPAQAPDHPDPGSTGSAQHIVGRHSFSVVTSVVWKTSSSAVMRVVQPVGARVIQPVGARLVTIAPRFATAGGGAASTGGSLAGSSAARIAIGSFSVVGIVIGPALAAWTVTSEIRKIRRARRDLGNVLSQQNRELAGFRVRGRRLESLYAEATDLKVEPRALVGSVR</sequence>
<feature type="transmembrane region" description="Helical" evidence="2">
    <location>
        <begin position="144"/>
        <end position="166"/>
    </location>
</feature>
<accession>A0AA35W6H0</accession>
<evidence type="ECO:0000256" key="1">
    <source>
        <dbReference type="SAM" id="MobiDB-lite"/>
    </source>
</evidence>
<evidence type="ECO:0000313" key="4">
    <source>
        <dbReference type="Proteomes" id="UP001174909"/>
    </source>
</evidence>
<comment type="caution">
    <text evidence="3">The sequence shown here is derived from an EMBL/GenBank/DDBJ whole genome shotgun (WGS) entry which is preliminary data.</text>
</comment>
<feature type="region of interest" description="Disordered" evidence="1">
    <location>
        <begin position="51"/>
        <end position="73"/>
    </location>
</feature>
<organism evidence="3 4">
    <name type="scientific">Geodia barretti</name>
    <name type="common">Barrett's horny sponge</name>
    <dbReference type="NCBI Taxonomy" id="519541"/>
    <lineage>
        <taxon>Eukaryota</taxon>
        <taxon>Metazoa</taxon>
        <taxon>Porifera</taxon>
        <taxon>Demospongiae</taxon>
        <taxon>Heteroscleromorpha</taxon>
        <taxon>Tetractinellida</taxon>
        <taxon>Astrophorina</taxon>
        <taxon>Geodiidae</taxon>
        <taxon>Geodia</taxon>
    </lineage>
</organism>
<proteinExistence type="predicted"/>
<evidence type="ECO:0000313" key="3">
    <source>
        <dbReference type="EMBL" id="CAI7997569.1"/>
    </source>
</evidence>